<dbReference type="GO" id="GO:0051028">
    <property type="term" value="P:mRNA transport"/>
    <property type="evidence" value="ECO:0007669"/>
    <property type="project" value="UniProtKB-KW"/>
</dbReference>
<keyword evidence="15" id="KW-1185">Reference proteome</keyword>
<feature type="transmembrane region" description="Helical" evidence="13">
    <location>
        <begin position="196"/>
        <end position="214"/>
    </location>
</feature>
<evidence type="ECO:0000256" key="2">
    <source>
        <dbReference type="ARBA" id="ARBA00004567"/>
    </source>
</evidence>
<evidence type="ECO:0000256" key="7">
    <source>
        <dbReference type="ARBA" id="ARBA00022927"/>
    </source>
</evidence>
<evidence type="ECO:0000256" key="1">
    <source>
        <dbReference type="ARBA" id="ARBA00004232"/>
    </source>
</evidence>
<comment type="subcellular location">
    <subcellularLocation>
        <location evidence="1">Nucleus membrane</location>
        <topology evidence="1">Multi-pass membrane protein</topology>
    </subcellularLocation>
    <subcellularLocation>
        <location evidence="2">Nucleus</location>
        <location evidence="2">Nuclear pore complex</location>
    </subcellularLocation>
</comment>
<name>A0A394DJU2_LUPAN</name>
<organism evidence="14 15">
    <name type="scientific">Lupinus angustifolius</name>
    <name type="common">Narrow-leaved blue lupine</name>
    <dbReference type="NCBI Taxonomy" id="3871"/>
    <lineage>
        <taxon>Eukaryota</taxon>
        <taxon>Viridiplantae</taxon>
        <taxon>Streptophyta</taxon>
        <taxon>Embryophyta</taxon>
        <taxon>Tracheophyta</taxon>
        <taxon>Spermatophyta</taxon>
        <taxon>Magnoliopsida</taxon>
        <taxon>eudicotyledons</taxon>
        <taxon>Gunneridae</taxon>
        <taxon>Pentapetalae</taxon>
        <taxon>rosids</taxon>
        <taxon>fabids</taxon>
        <taxon>Fabales</taxon>
        <taxon>Fabaceae</taxon>
        <taxon>Papilionoideae</taxon>
        <taxon>50 kb inversion clade</taxon>
        <taxon>genistoids sensu lato</taxon>
        <taxon>core genistoids</taxon>
        <taxon>Genisteae</taxon>
        <taxon>Lupinus</taxon>
    </lineage>
</organism>
<evidence type="ECO:0000256" key="3">
    <source>
        <dbReference type="ARBA" id="ARBA00005760"/>
    </source>
</evidence>
<gene>
    <name evidence="14" type="ORF">TanjilG_09521</name>
</gene>
<feature type="transmembrane region" description="Helical" evidence="13">
    <location>
        <begin position="44"/>
        <end position="66"/>
    </location>
</feature>
<evidence type="ECO:0000256" key="4">
    <source>
        <dbReference type="ARBA" id="ARBA00022448"/>
    </source>
</evidence>
<keyword evidence="10" id="KW-0906">Nuclear pore complex</keyword>
<evidence type="ECO:0000256" key="10">
    <source>
        <dbReference type="ARBA" id="ARBA00023132"/>
    </source>
</evidence>
<proteinExistence type="inferred from homology"/>
<keyword evidence="12" id="KW-0539">Nucleus</keyword>
<dbReference type="GO" id="GO:0015031">
    <property type="term" value="P:protein transport"/>
    <property type="evidence" value="ECO:0007669"/>
    <property type="project" value="UniProtKB-KW"/>
</dbReference>
<evidence type="ECO:0000256" key="13">
    <source>
        <dbReference type="SAM" id="Phobius"/>
    </source>
</evidence>
<evidence type="ECO:0000256" key="5">
    <source>
        <dbReference type="ARBA" id="ARBA00022692"/>
    </source>
</evidence>
<dbReference type="AlphaFoldDB" id="A0A394DJU2"/>
<feature type="transmembrane region" description="Helical" evidence="13">
    <location>
        <begin position="15"/>
        <end position="37"/>
    </location>
</feature>
<dbReference type="Gramene" id="OIW20361">
    <property type="protein sequence ID" value="OIW20361"/>
    <property type="gene ID" value="TanjilG_09521"/>
</dbReference>
<dbReference type="Pfam" id="PF09531">
    <property type="entry name" value="Ndc1_Nup"/>
    <property type="match status" value="2"/>
</dbReference>
<keyword evidence="4" id="KW-0813">Transport</keyword>
<sequence length="535" mass="59083">MSPPTSSDVVLKNRFLGYLIWQSIPTTLIFFLFSLLTSSFHKTLFFPLLTSFLSFHLSNLIFSSALSLISSPYPHRPASPFDLAAPFLCFIFLPSGAPPSPEFRLRAKASLCFVVFVAGSGLSAAISMCALIGIGGFEDGWVWVIGRVGLRGFFVGLMFGLHYVFMRRWILDFPIIQQRPPYFNFKMGIPSASRRAFQLSAVAFLFSAILLVILPHPLGGSTATRGFFTEQIFFSIGSFAVFLCWEVTHHLHLVLHTKRSVLAPPKGSAAAETNPSEHLLSALEESNPTSLLRYLAYLDLCMVSENNVDTWRRAAFFEESGETYKRVIAVCLRPLEHLASTLGEGLGNSVDKPAQLSNQLSSPTDAQLDSKYLEPLYNFQLYAWCSRTVASLTACSRKEDKFGVAQLSGSNAAVISTLLSCLLAVENFMGKKTNLQSPNQLLGPAGIRWATVNSGRVDVAASKRRNGPMNSKAYAIADVLKTSIYQVVSAFHDEMLAGAKASLLDKDWITSDKPLFGTREMLIQKLRMFLDFRAT</sequence>
<feature type="transmembrane region" description="Helical" evidence="13">
    <location>
        <begin position="78"/>
        <end position="97"/>
    </location>
</feature>
<accession>A0A394DJU2</accession>
<dbReference type="PANTHER" id="PTHR13269:SF6">
    <property type="entry name" value="NUCLEOPORIN NDC1"/>
    <property type="match status" value="1"/>
</dbReference>
<dbReference type="GO" id="GO:0070762">
    <property type="term" value="C:nuclear pore transmembrane ring"/>
    <property type="evidence" value="ECO:0007669"/>
    <property type="project" value="TreeGrafter"/>
</dbReference>
<dbReference type="GO" id="GO:0031965">
    <property type="term" value="C:nuclear membrane"/>
    <property type="evidence" value="ECO:0007669"/>
    <property type="project" value="UniProtKB-SubCell"/>
</dbReference>
<keyword evidence="9" id="KW-0811">Translocation</keyword>
<feature type="transmembrane region" description="Helical" evidence="13">
    <location>
        <begin position="140"/>
        <end position="165"/>
    </location>
</feature>
<comment type="similarity">
    <text evidence="3">Belongs to the NDC1 family.</text>
</comment>
<dbReference type="InterPro" id="IPR019049">
    <property type="entry name" value="Nucleoporin_prot_Ndc1/Nup"/>
</dbReference>
<reference evidence="14 15" key="1">
    <citation type="journal article" date="2017" name="Plant Biotechnol. J.">
        <title>A comprehensive draft genome sequence for lupin (Lupinus angustifolius), an emerging health food: insights into plant-microbe interactions and legume evolution.</title>
        <authorList>
            <person name="Hane J.K."/>
            <person name="Ming Y."/>
            <person name="Kamphuis L.G."/>
            <person name="Nelson M.N."/>
            <person name="Garg G."/>
            <person name="Atkins C.A."/>
            <person name="Bayer P.E."/>
            <person name="Bravo A."/>
            <person name="Bringans S."/>
            <person name="Cannon S."/>
            <person name="Edwards D."/>
            <person name="Foley R."/>
            <person name="Gao L.L."/>
            <person name="Harrison M.J."/>
            <person name="Huang W."/>
            <person name="Hurgobin B."/>
            <person name="Li S."/>
            <person name="Liu C.W."/>
            <person name="McGrath A."/>
            <person name="Morahan G."/>
            <person name="Murray J."/>
            <person name="Weller J."/>
            <person name="Jian J."/>
            <person name="Singh K.B."/>
        </authorList>
    </citation>
    <scope>NUCLEOTIDE SEQUENCE [LARGE SCALE GENOMIC DNA]</scope>
    <source>
        <strain evidence="15">cv. Tanjil</strain>
        <tissue evidence="14">Whole plant</tissue>
    </source>
</reference>
<evidence type="ECO:0008006" key="16">
    <source>
        <dbReference type="Google" id="ProtNLM"/>
    </source>
</evidence>
<protein>
    <recommendedName>
        <fullName evidence="16">Nucleoporin protein Ndc1-Nup</fullName>
    </recommendedName>
</protein>
<keyword evidence="7" id="KW-0653">Protein transport</keyword>
<keyword evidence="8 13" id="KW-1133">Transmembrane helix</keyword>
<evidence type="ECO:0000256" key="11">
    <source>
        <dbReference type="ARBA" id="ARBA00023136"/>
    </source>
</evidence>
<dbReference type="Proteomes" id="UP000188354">
    <property type="component" value="Unassembled WGS sequence"/>
</dbReference>
<evidence type="ECO:0000256" key="8">
    <source>
        <dbReference type="ARBA" id="ARBA00022989"/>
    </source>
</evidence>
<evidence type="ECO:0000313" key="14">
    <source>
        <dbReference type="EMBL" id="OIW20361.1"/>
    </source>
</evidence>
<dbReference type="PANTHER" id="PTHR13269">
    <property type="entry name" value="NUCLEOPORIN NDC1"/>
    <property type="match status" value="1"/>
</dbReference>
<evidence type="ECO:0000256" key="12">
    <source>
        <dbReference type="ARBA" id="ARBA00023242"/>
    </source>
</evidence>
<evidence type="ECO:0000313" key="15">
    <source>
        <dbReference type="Proteomes" id="UP000188354"/>
    </source>
</evidence>
<feature type="transmembrane region" description="Helical" evidence="13">
    <location>
        <begin position="109"/>
        <end position="134"/>
    </location>
</feature>
<dbReference type="GO" id="GO:0006999">
    <property type="term" value="P:nuclear pore organization"/>
    <property type="evidence" value="ECO:0007669"/>
    <property type="project" value="TreeGrafter"/>
</dbReference>
<dbReference type="EMBL" id="MLAU01008191">
    <property type="protein sequence ID" value="OIW20361.1"/>
    <property type="molecule type" value="Genomic_DNA"/>
</dbReference>
<dbReference type="STRING" id="3871.A0A394DJU2"/>
<dbReference type="GO" id="GO:0030674">
    <property type="term" value="F:protein-macromolecule adaptor activity"/>
    <property type="evidence" value="ECO:0007669"/>
    <property type="project" value="TreeGrafter"/>
</dbReference>
<comment type="caution">
    <text evidence="14">The sequence shown here is derived from an EMBL/GenBank/DDBJ whole genome shotgun (WGS) entry which is preliminary data.</text>
</comment>
<evidence type="ECO:0000256" key="9">
    <source>
        <dbReference type="ARBA" id="ARBA00023010"/>
    </source>
</evidence>
<evidence type="ECO:0000256" key="6">
    <source>
        <dbReference type="ARBA" id="ARBA00022816"/>
    </source>
</evidence>
<keyword evidence="5 13" id="KW-0812">Transmembrane</keyword>
<keyword evidence="11 13" id="KW-0472">Membrane</keyword>
<keyword evidence="6" id="KW-0509">mRNA transport</keyword>